<feature type="compositionally biased region" description="Basic and acidic residues" evidence="1">
    <location>
        <begin position="85"/>
        <end position="98"/>
    </location>
</feature>
<dbReference type="Proteomes" id="UP000014254">
    <property type="component" value="Unassembled WGS sequence"/>
</dbReference>
<gene>
    <name evidence="2" type="ORF">HMPREF1544_06593</name>
</gene>
<accession>S2JDR0</accession>
<reference evidence="3" key="1">
    <citation type="submission" date="2013-05" db="EMBL/GenBank/DDBJ databases">
        <title>The Genome sequence of Mucor circinelloides f. circinelloides 1006PhL.</title>
        <authorList>
            <consortium name="The Broad Institute Genomics Platform"/>
            <person name="Cuomo C."/>
            <person name="Earl A."/>
            <person name="Findley K."/>
            <person name="Lee S.C."/>
            <person name="Walker B."/>
            <person name="Young S."/>
            <person name="Zeng Q."/>
            <person name="Gargeya S."/>
            <person name="Fitzgerald M."/>
            <person name="Haas B."/>
            <person name="Abouelleil A."/>
            <person name="Allen A.W."/>
            <person name="Alvarado L."/>
            <person name="Arachchi H.M."/>
            <person name="Berlin A.M."/>
            <person name="Chapman S.B."/>
            <person name="Gainer-Dewar J."/>
            <person name="Goldberg J."/>
            <person name="Griggs A."/>
            <person name="Gujja S."/>
            <person name="Hansen M."/>
            <person name="Howarth C."/>
            <person name="Imamovic A."/>
            <person name="Ireland A."/>
            <person name="Larimer J."/>
            <person name="McCowan C."/>
            <person name="Murphy C."/>
            <person name="Pearson M."/>
            <person name="Poon T.W."/>
            <person name="Priest M."/>
            <person name="Roberts A."/>
            <person name="Saif S."/>
            <person name="Shea T."/>
            <person name="Sisk P."/>
            <person name="Sykes S."/>
            <person name="Wortman J."/>
            <person name="Nusbaum C."/>
            <person name="Birren B."/>
        </authorList>
    </citation>
    <scope>NUCLEOTIDE SEQUENCE [LARGE SCALE GENOMIC DNA]</scope>
    <source>
        <strain evidence="3">1006PhL</strain>
    </source>
</reference>
<protein>
    <submittedName>
        <fullName evidence="2">Uncharacterized protein</fullName>
    </submittedName>
</protein>
<sequence length="110" mass="12608">MSVALNSIQEIIRAARSPATLELYGPALEYYECLLDIAITLLKTKKDKFILELRIMEAIEHEFFGGLANVELVKPIQCFEEEEKTIDVTSERPEEHDNQAISSRIRVKKN</sequence>
<dbReference type="EMBL" id="KE123985">
    <property type="protein sequence ID" value="EPB86617.1"/>
    <property type="molecule type" value="Genomic_DNA"/>
</dbReference>
<name>S2JDR0_MUCC1</name>
<proteinExistence type="predicted"/>
<evidence type="ECO:0000256" key="1">
    <source>
        <dbReference type="SAM" id="MobiDB-lite"/>
    </source>
</evidence>
<evidence type="ECO:0000313" key="2">
    <source>
        <dbReference type="EMBL" id="EPB86617.1"/>
    </source>
</evidence>
<dbReference type="InParanoid" id="S2JDR0"/>
<organism evidence="2 3">
    <name type="scientific">Mucor circinelloides f. circinelloides (strain 1006PhL)</name>
    <name type="common">Mucormycosis agent</name>
    <name type="synonym">Calyptromyces circinelloides</name>
    <dbReference type="NCBI Taxonomy" id="1220926"/>
    <lineage>
        <taxon>Eukaryota</taxon>
        <taxon>Fungi</taxon>
        <taxon>Fungi incertae sedis</taxon>
        <taxon>Mucoromycota</taxon>
        <taxon>Mucoromycotina</taxon>
        <taxon>Mucoromycetes</taxon>
        <taxon>Mucorales</taxon>
        <taxon>Mucorineae</taxon>
        <taxon>Mucoraceae</taxon>
        <taxon>Mucor</taxon>
    </lineage>
</organism>
<evidence type="ECO:0000313" key="3">
    <source>
        <dbReference type="Proteomes" id="UP000014254"/>
    </source>
</evidence>
<keyword evidence="3" id="KW-1185">Reference proteome</keyword>
<dbReference type="OrthoDB" id="10276182at2759"/>
<dbReference type="VEuPathDB" id="FungiDB:HMPREF1544_06593"/>
<dbReference type="AlphaFoldDB" id="S2JDR0"/>
<feature type="region of interest" description="Disordered" evidence="1">
    <location>
        <begin position="84"/>
        <end position="110"/>
    </location>
</feature>